<proteinExistence type="predicted"/>
<accession>A0ABW2SPF4</accession>
<sequence>MVESKASWLRESCPPWCVAAHHEEDFPDDREHQGLVREIPAVLLSRTYPESGRLVETTEATTLDVVRHCRAGSREEWVYIGDDEHRLDVSLETARRIASALAETVASGS</sequence>
<reference evidence="2" key="1">
    <citation type="journal article" date="2019" name="Int. J. Syst. Evol. Microbiol.">
        <title>The Global Catalogue of Microorganisms (GCM) 10K type strain sequencing project: providing services to taxonomists for standard genome sequencing and annotation.</title>
        <authorList>
            <consortium name="The Broad Institute Genomics Platform"/>
            <consortium name="The Broad Institute Genome Sequencing Center for Infectious Disease"/>
            <person name="Wu L."/>
            <person name="Ma J."/>
        </authorList>
    </citation>
    <scope>NUCLEOTIDE SEQUENCE [LARGE SCALE GENOMIC DNA]</scope>
    <source>
        <strain evidence="2">CCUG 56698</strain>
    </source>
</reference>
<organism evidence="1 2">
    <name type="scientific">Schaalia naturae</name>
    <dbReference type="NCBI Taxonomy" id="635203"/>
    <lineage>
        <taxon>Bacteria</taxon>
        <taxon>Bacillati</taxon>
        <taxon>Actinomycetota</taxon>
        <taxon>Actinomycetes</taxon>
        <taxon>Actinomycetales</taxon>
        <taxon>Actinomycetaceae</taxon>
        <taxon>Schaalia</taxon>
    </lineage>
</organism>
<comment type="caution">
    <text evidence="1">The sequence shown here is derived from an EMBL/GenBank/DDBJ whole genome shotgun (WGS) entry which is preliminary data.</text>
</comment>
<dbReference type="Proteomes" id="UP001596527">
    <property type="component" value="Unassembled WGS sequence"/>
</dbReference>
<dbReference type="RefSeq" id="WP_380975823.1">
    <property type="nucleotide sequence ID" value="NZ_JBHTEF010000001.1"/>
</dbReference>
<evidence type="ECO:0000313" key="1">
    <source>
        <dbReference type="EMBL" id="MFC7582029.1"/>
    </source>
</evidence>
<protein>
    <submittedName>
        <fullName evidence="1">DUF6907 domain-containing protein</fullName>
    </submittedName>
</protein>
<dbReference type="Pfam" id="PF21848">
    <property type="entry name" value="DUF6907"/>
    <property type="match status" value="1"/>
</dbReference>
<name>A0ABW2SPF4_9ACTO</name>
<keyword evidence="2" id="KW-1185">Reference proteome</keyword>
<dbReference type="InterPro" id="IPR054202">
    <property type="entry name" value="DUF6907"/>
</dbReference>
<evidence type="ECO:0000313" key="2">
    <source>
        <dbReference type="Proteomes" id="UP001596527"/>
    </source>
</evidence>
<gene>
    <name evidence="1" type="ORF">ACFQWG_12575</name>
</gene>
<dbReference type="EMBL" id="JBHTEF010000001">
    <property type="protein sequence ID" value="MFC7582029.1"/>
    <property type="molecule type" value="Genomic_DNA"/>
</dbReference>